<name>A0ABS3J3H6_9HYPH</name>
<dbReference type="EMBL" id="JAFMPY010000009">
    <property type="protein sequence ID" value="MBO0904217.1"/>
    <property type="molecule type" value="Genomic_DNA"/>
</dbReference>
<proteinExistence type="predicted"/>
<protein>
    <submittedName>
        <fullName evidence="1">Uncharacterized protein</fullName>
    </submittedName>
</protein>
<accession>A0ABS3J3H6</accession>
<keyword evidence="2" id="KW-1185">Reference proteome</keyword>
<dbReference type="RefSeq" id="WP_207350853.1">
    <property type="nucleotide sequence ID" value="NZ_JAFMPY010000009.1"/>
</dbReference>
<organism evidence="1 2">
    <name type="scientific">Jiella sonneratiae</name>
    <dbReference type="NCBI Taxonomy" id="2816856"/>
    <lineage>
        <taxon>Bacteria</taxon>
        <taxon>Pseudomonadati</taxon>
        <taxon>Pseudomonadota</taxon>
        <taxon>Alphaproteobacteria</taxon>
        <taxon>Hyphomicrobiales</taxon>
        <taxon>Aurantimonadaceae</taxon>
        <taxon>Jiella</taxon>
    </lineage>
</organism>
<comment type="caution">
    <text evidence="1">The sequence shown here is derived from an EMBL/GenBank/DDBJ whole genome shotgun (WGS) entry which is preliminary data.</text>
</comment>
<reference evidence="1 2" key="1">
    <citation type="submission" date="2021-03" db="EMBL/GenBank/DDBJ databases">
        <title>Whole genome sequence of Jiella sp. MQZ13P-4.</title>
        <authorList>
            <person name="Tuo L."/>
        </authorList>
    </citation>
    <scope>NUCLEOTIDE SEQUENCE [LARGE SCALE GENOMIC DNA]</scope>
    <source>
        <strain evidence="1 2">MQZ13P-4</strain>
    </source>
</reference>
<sequence>MKTIAKFRQRVRREAHRNFDAWDRDMAADDDAIDWLCANRDEALRRLILPIRSEAEKMLAEGVSPLVAAIYLNETEAVLRSRFEKMIVDLIEALRRKLEQ</sequence>
<evidence type="ECO:0000313" key="1">
    <source>
        <dbReference type="EMBL" id="MBO0904217.1"/>
    </source>
</evidence>
<evidence type="ECO:0000313" key="2">
    <source>
        <dbReference type="Proteomes" id="UP000664288"/>
    </source>
</evidence>
<gene>
    <name evidence="1" type="ORF">J1C47_11230</name>
</gene>
<dbReference type="Proteomes" id="UP000664288">
    <property type="component" value="Unassembled WGS sequence"/>
</dbReference>